<dbReference type="RefSeq" id="WP_379595864.1">
    <property type="nucleotide sequence ID" value="NZ_JBHUDE010000008.1"/>
</dbReference>
<keyword evidence="3" id="KW-1185">Reference proteome</keyword>
<feature type="transmembrane region" description="Helical" evidence="1">
    <location>
        <begin position="7"/>
        <end position="27"/>
    </location>
</feature>
<evidence type="ECO:0000256" key="1">
    <source>
        <dbReference type="SAM" id="Phobius"/>
    </source>
</evidence>
<organism evidence="2 3">
    <name type="scientific">Oceanobacillus luteolus</name>
    <dbReference type="NCBI Taxonomy" id="1274358"/>
    <lineage>
        <taxon>Bacteria</taxon>
        <taxon>Bacillati</taxon>
        <taxon>Bacillota</taxon>
        <taxon>Bacilli</taxon>
        <taxon>Bacillales</taxon>
        <taxon>Bacillaceae</taxon>
        <taxon>Oceanobacillus</taxon>
    </lineage>
</organism>
<evidence type="ECO:0000313" key="3">
    <source>
        <dbReference type="Proteomes" id="UP001597221"/>
    </source>
</evidence>
<feature type="transmembrane region" description="Helical" evidence="1">
    <location>
        <begin position="33"/>
        <end position="51"/>
    </location>
</feature>
<keyword evidence="1" id="KW-0472">Membrane</keyword>
<name>A0ABW4HNU5_9BACI</name>
<dbReference type="EMBL" id="JBHUDE010000008">
    <property type="protein sequence ID" value="MFD1606499.1"/>
    <property type="molecule type" value="Genomic_DNA"/>
</dbReference>
<reference evidence="3" key="1">
    <citation type="journal article" date="2019" name="Int. J. Syst. Evol. Microbiol.">
        <title>The Global Catalogue of Microorganisms (GCM) 10K type strain sequencing project: providing services to taxonomists for standard genome sequencing and annotation.</title>
        <authorList>
            <consortium name="The Broad Institute Genomics Platform"/>
            <consortium name="The Broad Institute Genome Sequencing Center for Infectious Disease"/>
            <person name="Wu L."/>
            <person name="Ma J."/>
        </authorList>
    </citation>
    <scope>NUCLEOTIDE SEQUENCE [LARGE SCALE GENOMIC DNA]</scope>
    <source>
        <strain evidence="3">CGMCC 1.12376</strain>
    </source>
</reference>
<sequence>MFQKWFYGILAILGFIGLMIVELTMVVPFATNQLIVSAIVIVFYLYLLYLITFRKIF</sequence>
<proteinExistence type="predicted"/>
<keyword evidence="1" id="KW-0812">Transmembrane</keyword>
<dbReference type="Proteomes" id="UP001597221">
    <property type="component" value="Unassembled WGS sequence"/>
</dbReference>
<keyword evidence="1" id="KW-1133">Transmembrane helix</keyword>
<protein>
    <submittedName>
        <fullName evidence="2">Uncharacterized protein</fullName>
    </submittedName>
</protein>
<comment type="caution">
    <text evidence="2">The sequence shown here is derived from an EMBL/GenBank/DDBJ whole genome shotgun (WGS) entry which is preliminary data.</text>
</comment>
<accession>A0ABW4HNU5</accession>
<gene>
    <name evidence="2" type="ORF">ACFSBH_02310</name>
</gene>
<evidence type="ECO:0000313" key="2">
    <source>
        <dbReference type="EMBL" id="MFD1606499.1"/>
    </source>
</evidence>